<evidence type="ECO:0000256" key="1">
    <source>
        <dbReference type="ARBA" id="ARBA00023125"/>
    </source>
</evidence>
<comment type="caution">
    <text evidence="6">The sequence shown here is derived from an EMBL/GenBank/DDBJ whole genome shotgun (WGS) entry which is preliminary data.</text>
</comment>
<feature type="region of interest" description="Disordered" evidence="3">
    <location>
        <begin position="1"/>
        <end position="38"/>
    </location>
</feature>
<dbReference type="InterPro" id="IPR039420">
    <property type="entry name" value="WalR-like"/>
</dbReference>
<feature type="domain" description="Response regulatory" evidence="5">
    <location>
        <begin position="154"/>
        <end position="273"/>
    </location>
</feature>
<keyword evidence="2" id="KW-0597">Phosphoprotein</keyword>
<keyword evidence="1" id="KW-0238">DNA-binding</keyword>
<feature type="modified residue" description="4-aspartylphosphate" evidence="2">
    <location>
        <position position="208"/>
    </location>
</feature>
<dbReference type="EMBL" id="NWTX01000009">
    <property type="protein sequence ID" value="PST46306.1"/>
    <property type="molecule type" value="Genomic_DNA"/>
</dbReference>
<reference evidence="6 7" key="2">
    <citation type="submission" date="2018-03" db="EMBL/GenBank/DDBJ databases">
        <title>The comparative genomics of Bifidobacterium callitrichos reflects dietary carbohydrate utilization within the common marmoset gut.</title>
        <authorList>
            <person name="Rani A."/>
        </authorList>
    </citation>
    <scope>NUCLEOTIDE SEQUENCE [LARGE SCALE GENOMIC DNA]</scope>
    <source>
        <strain evidence="6 7">UMA51805</strain>
    </source>
</reference>
<proteinExistence type="predicted"/>
<organism evidence="6 7">
    <name type="scientific">Bifidobacterium callitrichos</name>
    <dbReference type="NCBI Taxonomy" id="762209"/>
    <lineage>
        <taxon>Bacteria</taxon>
        <taxon>Bacillati</taxon>
        <taxon>Actinomycetota</taxon>
        <taxon>Actinomycetes</taxon>
        <taxon>Bifidobacteriales</taxon>
        <taxon>Bifidobacteriaceae</taxon>
        <taxon>Bifidobacterium</taxon>
    </lineage>
</organism>
<gene>
    <name evidence="6" type="ORF">CPA40_06140</name>
</gene>
<dbReference type="Gene3D" id="1.10.10.10">
    <property type="entry name" value="Winged helix-like DNA-binding domain superfamily/Winged helix DNA-binding domain"/>
    <property type="match status" value="1"/>
</dbReference>
<dbReference type="AlphaFoldDB" id="A0A2T3G9Y3"/>
<dbReference type="InterPro" id="IPR036388">
    <property type="entry name" value="WH-like_DNA-bd_sf"/>
</dbReference>
<dbReference type="InterPro" id="IPR001789">
    <property type="entry name" value="Sig_transdc_resp-reg_receiver"/>
</dbReference>
<dbReference type="InterPro" id="IPR011006">
    <property type="entry name" value="CheY-like_superfamily"/>
</dbReference>
<name>A0A2T3G9Y3_9BIFI</name>
<dbReference type="PANTHER" id="PTHR43214">
    <property type="entry name" value="TWO-COMPONENT RESPONSE REGULATOR"/>
    <property type="match status" value="1"/>
</dbReference>
<evidence type="ECO:0000313" key="7">
    <source>
        <dbReference type="Proteomes" id="UP000240228"/>
    </source>
</evidence>
<sequence length="377" mass="40691">SAAVNKREVSMPPTYPTDITPHTITHHKQRKADDQDHLVDERHPHRAGDDAATPSTPPLALFGRFGGFGSGNGNGDGLLRLQRLSGEYRLGLKRLKCRPLRLRGCNVHDSKVSVGNRAIPAVYTPVHPCTHTSTARMARMSAEKGQSAQSVPTLVAMVDNDRMALLALKGILPQLLPSARWIWDAQSADEAVRKALDPETRPKLLLVDMSLGDATGVSVCRKIRMRTDRVALLGITAFSVSDYATRIAEAGAQGIVSKADIPQLAQALRMVSSGEVYTPPALRSMVTFRTASEAHRLLVDTVDDGGDNSNDGNAPERPKLGSKEAETLHLLSRGLTYDQIAAQWGVAASTVRTHAHRAVDKLGANSLAHAIAIWLSQ</sequence>
<dbReference type="Gene3D" id="3.40.50.2300">
    <property type="match status" value="1"/>
</dbReference>
<dbReference type="GO" id="GO:0000160">
    <property type="term" value="P:phosphorelay signal transduction system"/>
    <property type="evidence" value="ECO:0007669"/>
    <property type="project" value="InterPro"/>
</dbReference>
<dbReference type="SMART" id="SM00421">
    <property type="entry name" value="HTH_LUXR"/>
    <property type="match status" value="1"/>
</dbReference>
<dbReference type="SMART" id="SM00448">
    <property type="entry name" value="REC"/>
    <property type="match status" value="1"/>
</dbReference>
<dbReference type="PROSITE" id="PS50110">
    <property type="entry name" value="RESPONSE_REGULATORY"/>
    <property type="match status" value="1"/>
</dbReference>
<evidence type="ECO:0000259" key="4">
    <source>
        <dbReference type="PROSITE" id="PS50043"/>
    </source>
</evidence>
<dbReference type="Pfam" id="PF00196">
    <property type="entry name" value="GerE"/>
    <property type="match status" value="1"/>
</dbReference>
<dbReference type="PANTHER" id="PTHR43214:SF43">
    <property type="entry name" value="TWO-COMPONENT RESPONSE REGULATOR"/>
    <property type="match status" value="1"/>
</dbReference>
<keyword evidence="7" id="KW-1185">Reference proteome</keyword>
<dbReference type="Pfam" id="PF00072">
    <property type="entry name" value="Response_reg"/>
    <property type="match status" value="1"/>
</dbReference>
<feature type="region of interest" description="Disordered" evidence="3">
    <location>
        <begin position="301"/>
        <end position="322"/>
    </location>
</feature>
<dbReference type="GO" id="GO:0006355">
    <property type="term" value="P:regulation of DNA-templated transcription"/>
    <property type="evidence" value="ECO:0007669"/>
    <property type="project" value="InterPro"/>
</dbReference>
<evidence type="ECO:0000256" key="3">
    <source>
        <dbReference type="SAM" id="MobiDB-lite"/>
    </source>
</evidence>
<protein>
    <recommendedName>
        <fullName evidence="8">Response regulator transcription factor</fullName>
    </recommendedName>
</protein>
<dbReference type="PRINTS" id="PR00038">
    <property type="entry name" value="HTHLUXR"/>
</dbReference>
<dbReference type="InterPro" id="IPR000792">
    <property type="entry name" value="Tscrpt_reg_LuxR_C"/>
</dbReference>
<evidence type="ECO:0000256" key="2">
    <source>
        <dbReference type="PROSITE-ProRule" id="PRU00169"/>
    </source>
</evidence>
<dbReference type="GO" id="GO:0003677">
    <property type="term" value="F:DNA binding"/>
    <property type="evidence" value="ECO:0007669"/>
    <property type="project" value="UniProtKB-KW"/>
</dbReference>
<accession>A0A2T3G9Y3</accession>
<evidence type="ECO:0000313" key="6">
    <source>
        <dbReference type="EMBL" id="PST46306.1"/>
    </source>
</evidence>
<dbReference type="PROSITE" id="PS50043">
    <property type="entry name" value="HTH_LUXR_2"/>
    <property type="match status" value="1"/>
</dbReference>
<dbReference type="CDD" id="cd06170">
    <property type="entry name" value="LuxR_C_like"/>
    <property type="match status" value="1"/>
</dbReference>
<evidence type="ECO:0008006" key="8">
    <source>
        <dbReference type="Google" id="ProtNLM"/>
    </source>
</evidence>
<feature type="domain" description="HTH luxR-type" evidence="4">
    <location>
        <begin position="313"/>
        <end position="377"/>
    </location>
</feature>
<dbReference type="SUPFAM" id="SSF46894">
    <property type="entry name" value="C-terminal effector domain of the bipartite response regulators"/>
    <property type="match status" value="1"/>
</dbReference>
<dbReference type="InterPro" id="IPR016032">
    <property type="entry name" value="Sig_transdc_resp-reg_C-effctor"/>
</dbReference>
<dbReference type="SUPFAM" id="SSF52172">
    <property type="entry name" value="CheY-like"/>
    <property type="match status" value="1"/>
</dbReference>
<reference evidence="7" key="1">
    <citation type="submission" date="2017-09" db="EMBL/GenBank/DDBJ databases">
        <authorList>
            <person name="Sela D.A."/>
            <person name="Albert K."/>
        </authorList>
    </citation>
    <scope>NUCLEOTIDE SEQUENCE [LARGE SCALE GENOMIC DNA]</scope>
    <source>
        <strain evidence="7">UMA51805</strain>
    </source>
</reference>
<evidence type="ECO:0000259" key="5">
    <source>
        <dbReference type="PROSITE" id="PS50110"/>
    </source>
</evidence>
<dbReference type="Proteomes" id="UP000240228">
    <property type="component" value="Unassembled WGS sequence"/>
</dbReference>
<feature type="non-terminal residue" evidence="6">
    <location>
        <position position="1"/>
    </location>
</feature>
<dbReference type="PROSITE" id="PS00622">
    <property type="entry name" value="HTH_LUXR_1"/>
    <property type="match status" value="1"/>
</dbReference>